<gene>
    <name evidence="3" type="ORF">EV210_104295</name>
</gene>
<comment type="caution">
    <text evidence="3">The sequence shown here is derived from an EMBL/GenBank/DDBJ whole genome shotgun (WGS) entry which is preliminary data.</text>
</comment>
<dbReference type="InterPro" id="IPR011055">
    <property type="entry name" value="Dup_hybrid_motif"/>
</dbReference>
<dbReference type="SUPFAM" id="SSF51261">
    <property type="entry name" value="Duplicated hybrid motif"/>
    <property type="match status" value="1"/>
</dbReference>
<dbReference type="Gene3D" id="2.70.70.10">
    <property type="entry name" value="Glucose Permease (Domain IIA)"/>
    <property type="match status" value="1"/>
</dbReference>
<dbReference type="PROSITE" id="PS51782">
    <property type="entry name" value="LYSM"/>
    <property type="match status" value="2"/>
</dbReference>
<evidence type="ECO:0000313" key="4">
    <source>
        <dbReference type="Proteomes" id="UP000295063"/>
    </source>
</evidence>
<keyword evidence="1" id="KW-0812">Transmembrane</keyword>
<accession>A0A4R1PZJ9</accession>
<dbReference type="InterPro" id="IPR018392">
    <property type="entry name" value="LysM"/>
</dbReference>
<dbReference type="PANTHER" id="PTHR21666:SF270">
    <property type="entry name" value="MUREIN HYDROLASE ACTIVATOR ENVC"/>
    <property type="match status" value="1"/>
</dbReference>
<dbReference type="RefSeq" id="WP_243650469.1">
    <property type="nucleotide sequence ID" value="NZ_SLUI01000004.1"/>
</dbReference>
<reference evidence="3 4" key="1">
    <citation type="submission" date="2019-03" db="EMBL/GenBank/DDBJ databases">
        <title>Genomic Encyclopedia of Type Strains, Phase IV (KMG-IV): sequencing the most valuable type-strain genomes for metagenomic binning, comparative biology and taxonomic classification.</title>
        <authorList>
            <person name="Goeker M."/>
        </authorList>
    </citation>
    <scope>NUCLEOTIDE SEQUENCE [LARGE SCALE GENOMIC DNA]</scope>
    <source>
        <strain evidence="3 4">DSM 15969</strain>
    </source>
</reference>
<proteinExistence type="predicted"/>
<evidence type="ECO:0000259" key="2">
    <source>
        <dbReference type="PROSITE" id="PS51782"/>
    </source>
</evidence>
<feature type="transmembrane region" description="Helical" evidence="1">
    <location>
        <begin position="12"/>
        <end position="36"/>
    </location>
</feature>
<dbReference type="GO" id="GO:0004222">
    <property type="term" value="F:metalloendopeptidase activity"/>
    <property type="evidence" value="ECO:0007669"/>
    <property type="project" value="TreeGrafter"/>
</dbReference>
<name>A0A4R1PZJ9_9FIRM</name>
<dbReference type="AlphaFoldDB" id="A0A4R1PZJ9"/>
<dbReference type="CDD" id="cd12797">
    <property type="entry name" value="M23_peptidase"/>
    <property type="match status" value="1"/>
</dbReference>
<dbReference type="InterPro" id="IPR016047">
    <property type="entry name" value="M23ase_b-sheet_dom"/>
</dbReference>
<dbReference type="SMART" id="SM00257">
    <property type="entry name" value="LysM"/>
    <property type="match status" value="2"/>
</dbReference>
<keyword evidence="4" id="KW-1185">Reference proteome</keyword>
<sequence length="297" mass="31590">MKWSYGLPGVSGALPQLMIVAVAAGLFAGAAVILTVPAPPVSEQTKNEVSQPVREPALPQAAPAKEVRVHTVTEGETLSGIAATYDIDVETLISANPQMEDAIYPGEELTVLPGRGILHVVEAEDTFWRLANLYGVTVEQIMAANNKKSEILSLGEKIFVPGGRYRSAESASRAGAARFAWPTAGELSSPFGYRWGRAHTGIDIANDVGTPVGAARSGRVVFTGWQGGYGYTIVMEHGNEYSTLYGHLDSFAVSQGQYVQAGQTIGYMGDTGNSTGPHLHFEVRLGGIPVNPMLYLK</sequence>
<dbReference type="CDD" id="cd00118">
    <property type="entry name" value="LysM"/>
    <property type="match status" value="2"/>
</dbReference>
<dbReference type="InterPro" id="IPR050570">
    <property type="entry name" value="Cell_wall_metabolism_enzyme"/>
</dbReference>
<protein>
    <submittedName>
        <fullName evidence="3">Murein DD-endopeptidase MepM/ murein hydrolase activator NlpD</fullName>
    </submittedName>
</protein>
<dbReference type="EMBL" id="SLUI01000004">
    <property type="protein sequence ID" value="TCL38311.1"/>
    <property type="molecule type" value="Genomic_DNA"/>
</dbReference>
<dbReference type="InterPro" id="IPR036779">
    <property type="entry name" value="LysM_dom_sf"/>
</dbReference>
<dbReference type="PANTHER" id="PTHR21666">
    <property type="entry name" value="PEPTIDASE-RELATED"/>
    <property type="match status" value="1"/>
</dbReference>
<keyword evidence="1" id="KW-1133">Transmembrane helix</keyword>
<feature type="domain" description="LysM" evidence="2">
    <location>
        <begin position="117"/>
        <end position="160"/>
    </location>
</feature>
<dbReference type="Proteomes" id="UP000295063">
    <property type="component" value="Unassembled WGS sequence"/>
</dbReference>
<dbReference type="Pfam" id="PF01551">
    <property type="entry name" value="Peptidase_M23"/>
    <property type="match status" value="1"/>
</dbReference>
<evidence type="ECO:0000256" key="1">
    <source>
        <dbReference type="SAM" id="Phobius"/>
    </source>
</evidence>
<evidence type="ECO:0000313" key="3">
    <source>
        <dbReference type="EMBL" id="TCL38311.1"/>
    </source>
</evidence>
<organism evidence="3 4">
    <name type="scientific">Anaerospora hongkongensis</name>
    <dbReference type="NCBI Taxonomy" id="244830"/>
    <lineage>
        <taxon>Bacteria</taxon>
        <taxon>Bacillati</taxon>
        <taxon>Bacillota</taxon>
        <taxon>Negativicutes</taxon>
        <taxon>Selenomonadales</taxon>
        <taxon>Sporomusaceae</taxon>
        <taxon>Anaerospora</taxon>
    </lineage>
</organism>
<dbReference type="SUPFAM" id="SSF54106">
    <property type="entry name" value="LysM domain"/>
    <property type="match status" value="1"/>
</dbReference>
<feature type="domain" description="LysM" evidence="2">
    <location>
        <begin position="68"/>
        <end position="111"/>
    </location>
</feature>
<keyword evidence="1" id="KW-0472">Membrane</keyword>
<keyword evidence="3" id="KW-0378">Hydrolase</keyword>
<dbReference type="Gene3D" id="3.10.350.10">
    <property type="entry name" value="LysM domain"/>
    <property type="match status" value="2"/>
</dbReference>
<dbReference type="Pfam" id="PF01476">
    <property type="entry name" value="LysM"/>
    <property type="match status" value="2"/>
</dbReference>